<evidence type="ECO:0000313" key="2">
    <source>
        <dbReference type="Proteomes" id="UP000085678"/>
    </source>
</evidence>
<dbReference type="CDD" id="cd10537">
    <property type="entry name" value="SET_SETD9"/>
    <property type="match status" value="1"/>
</dbReference>
<feature type="domain" description="SET" evidence="1">
    <location>
        <begin position="133"/>
        <end position="314"/>
    </location>
</feature>
<dbReference type="OMA" id="PVERYQH"/>
<accession>A0A1S3H176</accession>
<evidence type="ECO:0000313" key="3">
    <source>
        <dbReference type="RefSeq" id="XP_013379890.1"/>
    </source>
</evidence>
<sequence length="319" mass="37008">MLKKLATMWHQYKYRFVPWIAVNLRNRKLRSVPKGLSDKVITDEVLQECIVRFFTALNSVNECNRLSDINQQILETGKHYSDNMRMNDLSKESNCNKNDNLLLTKFESIVKNEENVDITVLYKRNLKIMKTVLGFSIERTASYLKDGGYGVQVTDGTVPKGAVVALYPGTIYEPFEPIFFQSLHNQFIFRCIDGVYIDGNDRGISKMIYRSSAFRDRLSLESTYDLTWLTQYLVNPMAVGQYVNNQSNEYPANVAYQEFEITNSFPHSLRKYLPNVHYSPYSMESHMSERNLRVVALISLREIQKGEELFSSYFTVVHS</sequence>
<dbReference type="GeneID" id="106151269"/>
<protein>
    <submittedName>
        <fullName evidence="3">SET domain-containing protein 9</fullName>
    </submittedName>
</protein>
<dbReference type="SUPFAM" id="SSF82199">
    <property type="entry name" value="SET domain"/>
    <property type="match status" value="1"/>
</dbReference>
<name>A0A1S3H176_LINAN</name>
<dbReference type="InParanoid" id="A0A1S3H176"/>
<dbReference type="InterPro" id="IPR040415">
    <property type="entry name" value="SETD9"/>
</dbReference>
<evidence type="ECO:0000259" key="1">
    <source>
        <dbReference type="PROSITE" id="PS50280"/>
    </source>
</evidence>
<organism evidence="2 3">
    <name type="scientific">Lingula anatina</name>
    <name type="common">Brachiopod</name>
    <name type="synonym">Lingula unguis</name>
    <dbReference type="NCBI Taxonomy" id="7574"/>
    <lineage>
        <taxon>Eukaryota</taxon>
        <taxon>Metazoa</taxon>
        <taxon>Spiralia</taxon>
        <taxon>Lophotrochozoa</taxon>
        <taxon>Brachiopoda</taxon>
        <taxon>Linguliformea</taxon>
        <taxon>Lingulata</taxon>
        <taxon>Lingulida</taxon>
        <taxon>Linguloidea</taxon>
        <taxon>Lingulidae</taxon>
        <taxon>Lingula</taxon>
    </lineage>
</organism>
<keyword evidence="2" id="KW-1185">Reference proteome</keyword>
<dbReference type="PANTHER" id="PTHR33524">
    <property type="entry name" value="C5ORF35"/>
    <property type="match status" value="1"/>
</dbReference>
<dbReference type="InterPro" id="IPR046341">
    <property type="entry name" value="SET_dom_sf"/>
</dbReference>
<dbReference type="AlphaFoldDB" id="A0A1S3H176"/>
<dbReference type="KEGG" id="lak:106151269"/>
<dbReference type="OrthoDB" id="442460at2759"/>
<dbReference type="Gene3D" id="2.170.270.10">
    <property type="entry name" value="SET domain"/>
    <property type="match status" value="1"/>
</dbReference>
<dbReference type="RefSeq" id="XP_013379890.1">
    <property type="nucleotide sequence ID" value="XM_013524436.2"/>
</dbReference>
<dbReference type="PANTHER" id="PTHR33524:SF2">
    <property type="entry name" value="SET DOMAIN-CONTAINING PROTEIN 9"/>
    <property type="match status" value="1"/>
</dbReference>
<dbReference type="InterPro" id="IPR001214">
    <property type="entry name" value="SET_dom"/>
</dbReference>
<dbReference type="Proteomes" id="UP000085678">
    <property type="component" value="Unplaced"/>
</dbReference>
<proteinExistence type="predicted"/>
<reference evidence="3" key="1">
    <citation type="submission" date="2025-08" db="UniProtKB">
        <authorList>
            <consortium name="RefSeq"/>
        </authorList>
    </citation>
    <scope>IDENTIFICATION</scope>
    <source>
        <tissue evidence="3">Gonads</tissue>
    </source>
</reference>
<gene>
    <name evidence="3" type="primary">LOC106151269</name>
</gene>
<dbReference type="PROSITE" id="PS50280">
    <property type="entry name" value="SET"/>
    <property type="match status" value="1"/>
</dbReference>